<reference evidence="4 5" key="1">
    <citation type="submission" date="2023-08" db="EMBL/GenBank/DDBJ databases">
        <title>Functional and genomic diversity of the sorghum phyllosphere microbiome.</title>
        <authorList>
            <person name="Shade A."/>
        </authorList>
    </citation>
    <scope>NUCLEOTIDE SEQUENCE [LARGE SCALE GENOMIC DNA]</scope>
    <source>
        <strain evidence="4 5">SORGH_AS_0335</strain>
    </source>
</reference>
<accession>A0ABU1IBH1</accession>
<feature type="domain" description="Peptidoglycan binding-like" evidence="2">
    <location>
        <begin position="328"/>
        <end position="387"/>
    </location>
</feature>
<evidence type="ECO:0000313" key="4">
    <source>
        <dbReference type="EMBL" id="MDR6214579.1"/>
    </source>
</evidence>
<dbReference type="Proteomes" id="UP001267710">
    <property type="component" value="Unassembled WGS sequence"/>
</dbReference>
<comment type="caution">
    <text evidence="4">The sequence shown here is derived from an EMBL/GenBank/DDBJ whole genome shotgun (WGS) entry which is preliminary data.</text>
</comment>
<sequence length="528" mass="56606">MANQDENTASTTHIDTRDVNAVAGATYFVVGRGTEGGASSFHLSIAGVTVNKSEPNWGNVDSVRDNSGYSLGTIQVDFGQRGTWALGAVSGAALKPGETTYVDAVVDQAAKYAQAHSLPFTQDKAKLREDLLSHGDGQRFIGEGKNRRADPHTPLVYIDKDTRDSINAWASSSEGQQWIHKNIDFPQVKNATQSAMDVLDKYGENISADRRLETIAILAKTENQMPSQMRKLERVLKDGGDYDDVLAKANEIKNRYSAYDGPKAAAIAENYKNAYNDPEKAAALGRAQTKVSDANFDPSKSANDPDINAALKAIHPGRLQQGGKIYDADLKELQTKLAELGYTGSNDKTIVADGLMGANTRHAIKAFQHDHHLKEDGIAGPATLKALGAKLADGPLSKSQQDLQIQDSPLFKQAQSALQKVDAQFGRTSDQLTDNAAAAVAVSAHRAGLTRIDHLQLGGVDNSQIFAVQGKPGTAHSKVVDVQTVDAMHTPIAQSGKAFAEAQHHSRTQQPPQLVQPAQQQAAPALSH</sequence>
<proteinExistence type="predicted"/>
<dbReference type="Pfam" id="PF01471">
    <property type="entry name" value="PG_binding_1"/>
    <property type="match status" value="1"/>
</dbReference>
<dbReference type="InterPro" id="IPR036365">
    <property type="entry name" value="PGBD-like_sf"/>
</dbReference>
<evidence type="ECO:0000259" key="2">
    <source>
        <dbReference type="Pfam" id="PF01471"/>
    </source>
</evidence>
<dbReference type="InterPro" id="IPR046519">
    <property type="entry name" value="X-Tfes_XVIPCD"/>
</dbReference>
<evidence type="ECO:0008006" key="6">
    <source>
        <dbReference type="Google" id="ProtNLM"/>
    </source>
</evidence>
<dbReference type="RefSeq" id="WP_309828831.1">
    <property type="nucleotide sequence ID" value="NZ_JAVIZX010000001.1"/>
</dbReference>
<dbReference type="Pfam" id="PF20410">
    <property type="entry name" value="X-Tfes_XVIPCD"/>
    <property type="match status" value="1"/>
</dbReference>
<dbReference type="InterPro" id="IPR036366">
    <property type="entry name" value="PGBDSf"/>
</dbReference>
<feature type="compositionally biased region" description="Low complexity" evidence="1">
    <location>
        <begin position="509"/>
        <end position="528"/>
    </location>
</feature>
<name>A0ABU1IBH1_9BURK</name>
<dbReference type="EMBL" id="JAVIZX010000001">
    <property type="protein sequence ID" value="MDR6214579.1"/>
    <property type="molecule type" value="Genomic_DNA"/>
</dbReference>
<keyword evidence="5" id="KW-1185">Reference proteome</keyword>
<feature type="domain" description="X-Tfes XVIPCD" evidence="3">
    <location>
        <begin position="405"/>
        <end position="498"/>
    </location>
</feature>
<gene>
    <name evidence="4" type="ORF">QE399_002268</name>
</gene>
<dbReference type="Gene3D" id="1.10.101.10">
    <property type="entry name" value="PGBD-like superfamily/PGBD"/>
    <property type="match status" value="1"/>
</dbReference>
<organism evidence="4 5">
    <name type="scientific">Paracidovorax wautersii</name>
    <dbReference type="NCBI Taxonomy" id="1177982"/>
    <lineage>
        <taxon>Bacteria</taxon>
        <taxon>Pseudomonadati</taxon>
        <taxon>Pseudomonadota</taxon>
        <taxon>Betaproteobacteria</taxon>
        <taxon>Burkholderiales</taxon>
        <taxon>Comamonadaceae</taxon>
        <taxon>Paracidovorax</taxon>
    </lineage>
</organism>
<evidence type="ECO:0000313" key="5">
    <source>
        <dbReference type="Proteomes" id="UP001267710"/>
    </source>
</evidence>
<dbReference type="InterPro" id="IPR002477">
    <property type="entry name" value="Peptidoglycan-bd-like"/>
</dbReference>
<dbReference type="SUPFAM" id="SSF47090">
    <property type="entry name" value="PGBD-like"/>
    <property type="match status" value="1"/>
</dbReference>
<protein>
    <recommendedName>
        <fullName evidence="6">Peptidoglycan binding domain-containing protein</fullName>
    </recommendedName>
</protein>
<feature type="region of interest" description="Disordered" evidence="1">
    <location>
        <begin position="496"/>
        <end position="528"/>
    </location>
</feature>
<evidence type="ECO:0000259" key="3">
    <source>
        <dbReference type="Pfam" id="PF20410"/>
    </source>
</evidence>
<evidence type="ECO:0000256" key="1">
    <source>
        <dbReference type="SAM" id="MobiDB-lite"/>
    </source>
</evidence>